<accession>A0A2J7LBZ6</accession>
<protein>
    <submittedName>
        <fullName evidence="1">Uncharacterized protein</fullName>
    </submittedName>
</protein>
<evidence type="ECO:0000313" key="1">
    <source>
        <dbReference type="EMBL" id="PWH63663.1"/>
    </source>
</evidence>
<evidence type="ECO:0000313" key="2">
    <source>
        <dbReference type="Proteomes" id="UP000245761"/>
    </source>
</evidence>
<gene>
    <name evidence="1" type="ORF">DD762_03990</name>
</gene>
<dbReference type="Proteomes" id="UP000245761">
    <property type="component" value="Unassembled WGS sequence"/>
</dbReference>
<organism evidence="1 2">
    <name type="scientific">Escherichia coli</name>
    <dbReference type="NCBI Taxonomy" id="562"/>
    <lineage>
        <taxon>Bacteria</taxon>
        <taxon>Pseudomonadati</taxon>
        <taxon>Pseudomonadota</taxon>
        <taxon>Gammaproteobacteria</taxon>
        <taxon>Enterobacterales</taxon>
        <taxon>Enterobacteriaceae</taxon>
        <taxon>Escherichia</taxon>
    </lineage>
</organism>
<dbReference type="EMBL" id="QEMT01000004">
    <property type="protein sequence ID" value="PWH63663.1"/>
    <property type="molecule type" value="Genomic_DNA"/>
</dbReference>
<comment type="caution">
    <text evidence="1">The sequence shown here is derived from an EMBL/GenBank/DDBJ whole genome shotgun (WGS) entry which is preliminary data.</text>
</comment>
<sequence length="81" mass="8757">MNGAGGGQSPPPPAPRALANKIAAARYLQLIPFGYRVGREVMSCKTRPQPTSMWAAPAFGERFSDFDATNTRAVIMFRAKS</sequence>
<name>A0A2J7LBZ6_ECOLX</name>
<reference evidence="1 2" key="1">
    <citation type="submission" date="2018-04" db="EMBL/GenBank/DDBJ databases">
        <title>Draft Genomic Sequencing Of Potential Extraintestinal Pathogenic Escherichia coli B8S56 Isolated from Retail Chicken Skin.</title>
        <authorList>
            <person name="Xu A."/>
            <person name="Tilman S."/>
            <person name="Wisser-Parker K."/>
            <person name="Scullen O.J."/>
            <person name="Sommers C."/>
        </authorList>
    </citation>
    <scope>NUCLEOTIDE SEQUENCE [LARGE SCALE GENOMIC DNA]</scope>
    <source>
        <strain evidence="1 2">B8S56</strain>
    </source>
</reference>
<proteinExistence type="predicted"/>
<dbReference type="AlphaFoldDB" id="A0A2J7LBZ6"/>